<dbReference type="GO" id="GO:0007189">
    <property type="term" value="P:adenylate cyclase-activating G protein-coupled receptor signaling pathway"/>
    <property type="evidence" value="ECO:0007669"/>
    <property type="project" value="TreeGrafter"/>
</dbReference>
<evidence type="ECO:0000256" key="3">
    <source>
        <dbReference type="ARBA" id="ARBA00022614"/>
    </source>
</evidence>
<reference evidence="10 11" key="1">
    <citation type="journal article" date="2017" name="Gigascience">
        <title>Genome sequence of the small brown planthopper, Laodelphax striatellus.</title>
        <authorList>
            <person name="Zhu J."/>
            <person name="Jiang F."/>
            <person name="Wang X."/>
            <person name="Yang P."/>
            <person name="Bao Y."/>
            <person name="Zhao W."/>
            <person name="Wang W."/>
            <person name="Lu H."/>
            <person name="Wang Q."/>
            <person name="Cui N."/>
            <person name="Li J."/>
            <person name="Chen X."/>
            <person name="Luo L."/>
            <person name="Yu J."/>
            <person name="Kang L."/>
            <person name="Cui F."/>
        </authorList>
    </citation>
    <scope>NUCLEOTIDE SEQUENCE [LARGE SCALE GENOMIC DNA]</scope>
    <source>
        <strain evidence="10">Lst14</strain>
    </source>
</reference>
<comment type="similarity">
    <text evidence="2">Belongs to the G-protein coupled receptor 1 family.</text>
</comment>
<dbReference type="STRING" id="195883.A0A482WPI4"/>
<dbReference type="Gene3D" id="1.20.1070.10">
    <property type="entry name" value="Rhodopsin 7-helix transmembrane proteins"/>
    <property type="match status" value="1"/>
</dbReference>
<dbReference type="GO" id="GO:0009755">
    <property type="term" value="P:hormone-mediated signaling pathway"/>
    <property type="evidence" value="ECO:0007669"/>
    <property type="project" value="TreeGrafter"/>
</dbReference>
<dbReference type="GO" id="GO:0005886">
    <property type="term" value="C:plasma membrane"/>
    <property type="evidence" value="ECO:0007669"/>
    <property type="project" value="TreeGrafter"/>
</dbReference>
<dbReference type="OrthoDB" id="5981530at2759"/>
<keyword evidence="5" id="KW-0677">Repeat</keyword>
<keyword evidence="4 8" id="KW-0812">Transmembrane</keyword>
<organism evidence="10 11">
    <name type="scientific">Laodelphax striatellus</name>
    <name type="common">Small brown planthopper</name>
    <name type="synonym">Delphax striatella</name>
    <dbReference type="NCBI Taxonomy" id="195883"/>
    <lineage>
        <taxon>Eukaryota</taxon>
        <taxon>Metazoa</taxon>
        <taxon>Ecdysozoa</taxon>
        <taxon>Arthropoda</taxon>
        <taxon>Hexapoda</taxon>
        <taxon>Insecta</taxon>
        <taxon>Pterygota</taxon>
        <taxon>Neoptera</taxon>
        <taxon>Paraneoptera</taxon>
        <taxon>Hemiptera</taxon>
        <taxon>Auchenorrhyncha</taxon>
        <taxon>Fulgoroidea</taxon>
        <taxon>Delphacidae</taxon>
        <taxon>Criomorphinae</taxon>
        <taxon>Laodelphax</taxon>
    </lineage>
</organism>
<comment type="subcellular location">
    <subcellularLocation>
        <location evidence="1">Membrane</location>
    </subcellularLocation>
</comment>
<dbReference type="InParanoid" id="A0A482WPI4"/>
<evidence type="ECO:0000256" key="4">
    <source>
        <dbReference type="ARBA" id="ARBA00022692"/>
    </source>
</evidence>
<proteinExistence type="inferred from homology"/>
<dbReference type="InterPro" id="IPR002131">
    <property type="entry name" value="Gphrmn_rcpt_fam"/>
</dbReference>
<evidence type="ECO:0000256" key="5">
    <source>
        <dbReference type="ARBA" id="ARBA00022737"/>
    </source>
</evidence>
<dbReference type="GO" id="GO:0008528">
    <property type="term" value="F:G protein-coupled peptide receptor activity"/>
    <property type="evidence" value="ECO:0007669"/>
    <property type="project" value="TreeGrafter"/>
</dbReference>
<feature type="domain" description="G-protein coupled receptors family 1 profile" evidence="9">
    <location>
        <begin position="1"/>
        <end position="105"/>
    </location>
</feature>
<dbReference type="PANTHER" id="PTHR24372">
    <property type="entry name" value="GLYCOPROTEIN HORMONE RECEPTOR"/>
    <property type="match status" value="1"/>
</dbReference>
<dbReference type="InterPro" id="IPR000276">
    <property type="entry name" value="GPCR_Rhodpsn"/>
</dbReference>
<sequence>MDVHNLASMIYVLTLLMVTGVAFVIICICYIQVYLSLGENTRHCPESTVARKMMLLVGTNFACCAPIAFFSLTAVAGYPLIDVTRSKILLVFFYPINSCANPYLYAIMTAQYRKQLIQLMAK</sequence>
<feature type="transmembrane region" description="Helical" evidence="8">
    <location>
        <begin position="54"/>
        <end position="76"/>
    </location>
</feature>
<evidence type="ECO:0000256" key="8">
    <source>
        <dbReference type="SAM" id="Phobius"/>
    </source>
</evidence>
<keyword evidence="6 8" id="KW-1133">Transmembrane helix</keyword>
<keyword evidence="11" id="KW-1185">Reference proteome</keyword>
<accession>A0A482WPI4</accession>
<evidence type="ECO:0000313" key="10">
    <source>
        <dbReference type="EMBL" id="RZF35408.1"/>
    </source>
</evidence>
<dbReference type="AlphaFoldDB" id="A0A482WPI4"/>
<protein>
    <recommendedName>
        <fullName evidence="9">G-protein coupled receptors family 1 profile domain-containing protein</fullName>
    </recommendedName>
</protein>
<feature type="transmembrane region" description="Helical" evidence="8">
    <location>
        <begin position="88"/>
        <end position="108"/>
    </location>
</feature>
<keyword evidence="3" id="KW-0433">Leucine-rich repeat</keyword>
<evidence type="ECO:0000256" key="7">
    <source>
        <dbReference type="ARBA" id="ARBA00023136"/>
    </source>
</evidence>
<dbReference type="GO" id="GO:0016500">
    <property type="term" value="F:protein-hormone receptor activity"/>
    <property type="evidence" value="ECO:0007669"/>
    <property type="project" value="InterPro"/>
</dbReference>
<dbReference type="PRINTS" id="PR00237">
    <property type="entry name" value="GPCRRHODOPSN"/>
</dbReference>
<dbReference type="PRINTS" id="PR00373">
    <property type="entry name" value="GLYCHORMONER"/>
</dbReference>
<evidence type="ECO:0000256" key="2">
    <source>
        <dbReference type="ARBA" id="ARBA00010663"/>
    </source>
</evidence>
<evidence type="ECO:0000256" key="1">
    <source>
        <dbReference type="ARBA" id="ARBA00004370"/>
    </source>
</evidence>
<dbReference type="PROSITE" id="PS50262">
    <property type="entry name" value="G_PROTEIN_RECEP_F1_2"/>
    <property type="match status" value="1"/>
</dbReference>
<evidence type="ECO:0000256" key="6">
    <source>
        <dbReference type="ARBA" id="ARBA00022989"/>
    </source>
</evidence>
<dbReference type="EMBL" id="QKKF02028403">
    <property type="protein sequence ID" value="RZF35408.1"/>
    <property type="molecule type" value="Genomic_DNA"/>
</dbReference>
<name>A0A482WPI4_LAOST</name>
<feature type="transmembrane region" description="Helical" evidence="8">
    <location>
        <begin position="6"/>
        <end position="33"/>
    </location>
</feature>
<evidence type="ECO:0000259" key="9">
    <source>
        <dbReference type="PROSITE" id="PS50262"/>
    </source>
</evidence>
<comment type="caution">
    <text evidence="10">The sequence shown here is derived from an EMBL/GenBank/DDBJ whole genome shotgun (WGS) entry which is preliminary data.</text>
</comment>
<gene>
    <name evidence="10" type="ORF">LSTR_LSTR017679</name>
</gene>
<keyword evidence="7 8" id="KW-0472">Membrane</keyword>
<dbReference type="SMR" id="A0A482WPI4"/>
<evidence type="ECO:0000313" key="11">
    <source>
        <dbReference type="Proteomes" id="UP000291343"/>
    </source>
</evidence>
<dbReference type="Proteomes" id="UP000291343">
    <property type="component" value="Unassembled WGS sequence"/>
</dbReference>
<dbReference type="SUPFAM" id="SSF81321">
    <property type="entry name" value="Family A G protein-coupled receptor-like"/>
    <property type="match status" value="1"/>
</dbReference>
<dbReference type="InterPro" id="IPR017452">
    <property type="entry name" value="GPCR_Rhodpsn_7TM"/>
</dbReference>
<dbReference type="PANTHER" id="PTHR24372:SF74">
    <property type="entry name" value="LP13728P"/>
    <property type="match status" value="1"/>
</dbReference>